<evidence type="ECO:0000313" key="2">
    <source>
        <dbReference type="EMBL" id="OPJ87265.1"/>
    </source>
</evidence>
<accession>A0A1V4KS65</accession>
<dbReference type="EMBL" id="LSYS01001700">
    <property type="protein sequence ID" value="OPJ87265.1"/>
    <property type="molecule type" value="Genomic_DNA"/>
</dbReference>
<proteinExistence type="predicted"/>
<dbReference type="Proteomes" id="UP000190648">
    <property type="component" value="Unassembled WGS sequence"/>
</dbReference>
<dbReference type="AlphaFoldDB" id="A0A1V4KS65"/>
<evidence type="ECO:0000256" key="1">
    <source>
        <dbReference type="SAM" id="MobiDB-lite"/>
    </source>
</evidence>
<keyword evidence="3" id="KW-1185">Reference proteome</keyword>
<evidence type="ECO:0000313" key="3">
    <source>
        <dbReference type="Proteomes" id="UP000190648"/>
    </source>
</evidence>
<organism evidence="2 3">
    <name type="scientific">Patagioenas fasciata monilis</name>
    <dbReference type="NCBI Taxonomy" id="372326"/>
    <lineage>
        <taxon>Eukaryota</taxon>
        <taxon>Metazoa</taxon>
        <taxon>Chordata</taxon>
        <taxon>Craniata</taxon>
        <taxon>Vertebrata</taxon>
        <taxon>Euteleostomi</taxon>
        <taxon>Archelosauria</taxon>
        <taxon>Archosauria</taxon>
        <taxon>Dinosauria</taxon>
        <taxon>Saurischia</taxon>
        <taxon>Theropoda</taxon>
        <taxon>Coelurosauria</taxon>
        <taxon>Aves</taxon>
        <taxon>Neognathae</taxon>
        <taxon>Neoaves</taxon>
        <taxon>Columbimorphae</taxon>
        <taxon>Columbiformes</taxon>
        <taxon>Columbidae</taxon>
        <taxon>Patagioenas</taxon>
    </lineage>
</organism>
<protein>
    <submittedName>
        <fullName evidence="2">Uncharacterized protein</fullName>
    </submittedName>
</protein>
<gene>
    <name evidence="2" type="ORF">AV530_000768</name>
</gene>
<feature type="region of interest" description="Disordered" evidence="1">
    <location>
        <begin position="1"/>
        <end position="25"/>
    </location>
</feature>
<sequence length="180" mass="20068">MSSSFRAMRSGRGARSGHTDPRTHVRPTVRPLFHVCALEPLQPKSHSKSFDSCRNCRKQIGFSPLLYMPASQAHEVTILTCHRVATEQLAATLVNFRGVNAYDPFLLELSEYRLLRTQQEQQTPLEKPWSILSVPSTRGITAQHRQVPAEGMKTEPRAATQVCLTSRGGASRPVVQSHPI</sequence>
<name>A0A1V4KS65_PATFA</name>
<feature type="compositionally biased region" description="Low complexity" evidence="1">
    <location>
        <begin position="1"/>
        <end position="13"/>
    </location>
</feature>
<comment type="caution">
    <text evidence="2">The sequence shown here is derived from an EMBL/GenBank/DDBJ whole genome shotgun (WGS) entry which is preliminary data.</text>
</comment>
<reference evidence="2 3" key="1">
    <citation type="submission" date="2016-02" db="EMBL/GenBank/DDBJ databases">
        <title>Band-tailed pigeon sequencing and assembly.</title>
        <authorList>
            <person name="Soares A.E."/>
            <person name="Novak B.J."/>
            <person name="Rice E.S."/>
            <person name="O'Connell B."/>
            <person name="Chang D."/>
            <person name="Weber S."/>
            <person name="Shapiro B."/>
        </authorList>
    </citation>
    <scope>NUCLEOTIDE SEQUENCE [LARGE SCALE GENOMIC DNA]</scope>
    <source>
        <strain evidence="2">BTP2013</strain>
        <tissue evidence="2">Blood</tissue>
    </source>
</reference>